<dbReference type="OrthoDB" id="9771846at2"/>
<dbReference type="AlphaFoldDB" id="A0A1M4U9K7"/>
<proteinExistence type="predicted"/>
<dbReference type="GO" id="GO:0016758">
    <property type="term" value="F:hexosyltransferase activity"/>
    <property type="evidence" value="ECO:0007669"/>
    <property type="project" value="TreeGrafter"/>
</dbReference>
<sequence length="227" mass="25728">MENKVDILGFLIDKYSVDEMLEIVRKQWEEQGLLTYGLITMNLLMAAREDEVLANYIQSLDLSIIGEPEVLKAAKIDEEAMLQEVTNHEFLGAFFLYVINYGNTVFVLGETKEEADVLKKHLEETYEGLKIAASDFLCGETADGEDRVINEINSVSPEVILTCSQSLSMERFAVENRKKVNARIWMSLGSHANLQTESGLKSNWLSKLLEKSTFKKMVARYNSEKGE</sequence>
<keyword evidence="4" id="KW-1185">Reference proteome</keyword>
<dbReference type="PANTHER" id="PTHR34136:SF1">
    <property type="entry name" value="UDP-N-ACETYL-D-MANNOSAMINURONIC ACID TRANSFERASE"/>
    <property type="match status" value="1"/>
</dbReference>
<reference evidence="3 4" key="1">
    <citation type="submission" date="2016-11" db="EMBL/GenBank/DDBJ databases">
        <authorList>
            <person name="Jaros S."/>
            <person name="Januszkiewicz K."/>
            <person name="Wedrychowicz H."/>
        </authorList>
    </citation>
    <scope>NUCLEOTIDE SEQUENCE [LARGE SCALE GENOMIC DNA]</scope>
    <source>
        <strain evidence="3 4">DSM 17459</strain>
    </source>
</reference>
<dbReference type="PANTHER" id="PTHR34136">
    <property type="match status" value="1"/>
</dbReference>
<evidence type="ECO:0000256" key="2">
    <source>
        <dbReference type="ARBA" id="ARBA00022679"/>
    </source>
</evidence>
<gene>
    <name evidence="3" type="ORF">SAMN02745158_00799</name>
</gene>
<name>A0A1M4U9K7_9CLOT</name>
<evidence type="ECO:0000256" key="1">
    <source>
        <dbReference type="ARBA" id="ARBA00022676"/>
    </source>
</evidence>
<accession>A0A1M4U9K7</accession>
<dbReference type="EMBL" id="FQVI01000002">
    <property type="protein sequence ID" value="SHE53243.1"/>
    <property type="molecule type" value="Genomic_DNA"/>
</dbReference>
<evidence type="ECO:0000313" key="4">
    <source>
        <dbReference type="Proteomes" id="UP000184245"/>
    </source>
</evidence>
<protein>
    <submittedName>
        <fullName evidence="3">N-acetylglucosaminyldiphosphoundecaprenol N-acetyl-beta-D-mannosaminyltransferase</fullName>
    </submittedName>
</protein>
<dbReference type="STRING" id="1122155.SAMN02745158_00799"/>
<dbReference type="InterPro" id="IPR004629">
    <property type="entry name" value="WecG_TagA_CpsF"/>
</dbReference>
<organism evidence="3 4">
    <name type="scientific">Lactonifactor longoviformis DSM 17459</name>
    <dbReference type="NCBI Taxonomy" id="1122155"/>
    <lineage>
        <taxon>Bacteria</taxon>
        <taxon>Bacillati</taxon>
        <taxon>Bacillota</taxon>
        <taxon>Clostridia</taxon>
        <taxon>Eubacteriales</taxon>
        <taxon>Clostridiaceae</taxon>
        <taxon>Lactonifactor</taxon>
    </lineage>
</organism>
<evidence type="ECO:0000313" key="3">
    <source>
        <dbReference type="EMBL" id="SHE53243.1"/>
    </source>
</evidence>
<dbReference type="Proteomes" id="UP000184245">
    <property type="component" value="Unassembled WGS sequence"/>
</dbReference>
<keyword evidence="2 3" id="KW-0808">Transferase</keyword>
<dbReference type="Pfam" id="PF03808">
    <property type="entry name" value="Glyco_tran_WecG"/>
    <property type="match status" value="1"/>
</dbReference>
<dbReference type="RefSeq" id="WP_072849177.1">
    <property type="nucleotide sequence ID" value="NZ_FQVI01000002.1"/>
</dbReference>
<keyword evidence="1" id="KW-0328">Glycosyltransferase</keyword>